<dbReference type="PROSITE" id="PS50966">
    <property type="entry name" value="ZF_SWIM"/>
    <property type="match status" value="1"/>
</dbReference>
<evidence type="ECO:0000259" key="2">
    <source>
        <dbReference type="PROSITE" id="PS50966"/>
    </source>
</evidence>
<accession>A0ABR0XNQ8</accession>
<name>A0ABR0XNQ8_REHGL</name>
<dbReference type="Proteomes" id="UP001318860">
    <property type="component" value="Unassembled WGS sequence"/>
</dbReference>
<keyword evidence="1" id="KW-0479">Metal-binding</keyword>
<evidence type="ECO:0000313" key="3">
    <source>
        <dbReference type="EMBL" id="KAK6160762.1"/>
    </source>
</evidence>
<evidence type="ECO:0000313" key="4">
    <source>
        <dbReference type="Proteomes" id="UP001318860"/>
    </source>
</evidence>
<sequence>MDYCTDDNNGEEDSSEAGVCFYMEYGSICGFDIRRSTTRRFRDEVIRVQYVLCNREGFKNSKIPNLTTLNDDDTNNTNTTRRREFPIGLDATHVAFLSTRIAMLTNYSEPADFERKWTDVMTYFNLTSHPWFITMFEIRSNWIPAYFRDVPMGALLRTTSRSESTNSWFGGYTNPQATLVEFIMHFDSAMDSQRHASDKLNSDSESFHPTCTTPLDIEKHASYVYTHTLFSDVIKEVQEACYKCTVVQISQNAQGCSYTIRDSTTKLFIVNCYNDNSVMKCNCKMFEGQGLICRHMFVLLKDQKEIPSKFLMKRWMKTTSLRPSNARLYQFAGGDASGATLNNLWSDFHSCIGLAQGDVEKLANLSRLLAEEKERMTKEQSPFYFVPSKEVVIQNFCGSTSQIEVSVLPPSKQRIKVAVSCKESHTEPKGEGYQGKHQDEKEVWYMWRTRPT</sequence>
<organism evidence="3 4">
    <name type="scientific">Rehmannia glutinosa</name>
    <name type="common">Chinese foxglove</name>
    <dbReference type="NCBI Taxonomy" id="99300"/>
    <lineage>
        <taxon>Eukaryota</taxon>
        <taxon>Viridiplantae</taxon>
        <taxon>Streptophyta</taxon>
        <taxon>Embryophyta</taxon>
        <taxon>Tracheophyta</taxon>
        <taxon>Spermatophyta</taxon>
        <taxon>Magnoliopsida</taxon>
        <taxon>eudicotyledons</taxon>
        <taxon>Gunneridae</taxon>
        <taxon>Pentapetalae</taxon>
        <taxon>asterids</taxon>
        <taxon>lamiids</taxon>
        <taxon>Lamiales</taxon>
        <taxon>Orobanchaceae</taxon>
        <taxon>Rehmannieae</taxon>
        <taxon>Rehmannia</taxon>
    </lineage>
</organism>
<gene>
    <name evidence="3" type="ORF">DH2020_004143</name>
</gene>
<dbReference type="PANTHER" id="PTHR47718:SF18">
    <property type="entry name" value="PROTEIN FAR1-RELATED SEQUENCE 5-LIKE"/>
    <property type="match status" value="1"/>
</dbReference>
<evidence type="ECO:0000256" key="1">
    <source>
        <dbReference type="PROSITE-ProRule" id="PRU00325"/>
    </source>
</evidence>
<dbReference type="PANTHER" id="PTHR47718">
    <property type="entry name" value="OS01G0519700 PROTEIN"/>
    <property type="match status" value="1"/>
</dbReference>
<proteinExistence type="predicted"/>
<reference evidence="3 4" key="1">
    <citation type="journal article" date="2021" name="Comput. Struct. Biotechnol. J.">
        <title>De novo genome assembly of the potent medicinal plant Rehmannia glutinosa using nanopore technology.</title>
        <authorList>
            <person name="Ma L."/>
            <person name="Dong C."/>
            <person name="Song C."/>
            <person name="Wang X."/>
            <person name="Zheng X."/>
            <person name="Niu Y."/>
            <person name="Chen S."/>
            <person name="Feng W."/>
        </authorList>
    </citation>
    <scope>NUCLEOTIDE SEQUENCE [LARGE SCALE GENOMIC DNA]</scope>
    <source>
        <strain evidence="3">DH-2019</strain>
    </source>
</reference>
<dbReference type="EMBL" id="JABTTQ020000003">
    <property type="protein sequence ID" value="KAK6160762.1"/>
    <property type="molecule type" value="Genomic_DNA"/>
</dbReference>
<keyword evidence="4" id="KW-1185">Reference proteome</keyword>
<dbReference type="Pfam" id="PF04434">
    <property type="entry name" value="SWIM"/>
    <property type="match status" value="1"/>
</dbReference>
<keyword evidence="1" id="KW-0862">Zinc</keyword>
<dbReference type="InterPro" id="IPR007527">
    <property type="entry name" value="Znf_SWIM"/>
</dbReference>
<protein>
    <recommendedName>
        <fullName evidence="2">SWIM-type domain-containing protein</fullName>
    </recommendedName>
</protein>
<feature type="domain" description="SWIM-type" evidence="2">
    <location>
        <begin position="268"/>
        <end position="304"/>
    </location>
</feature>
<keyword evidence="1" id="KW-0863">Zinc-finger</keyword>
<comment type="caution">
    <text evidence="3">The sequence shown here is derived from an EMBL/GenBank/DDBJ whole genome shotgun (WGS) entry which is preliminary data.</text>
</comment>